<sequence>MLPYLGEWRLGHLKTVADEVTRQWACGVVLWIVVGQWPTDDVACGGLVGGGRQGWADMLWTINDGRLEGGGDEFHRNPSVTSFLDNLLVK</sequence>
<keyword evidence="2" id="KW-1185">Reference proteome</keyword>
<evidence type="ECO:0000313" key="1">
    <source>
        <dbReference type="EMBL" id="KAI3707076.1"/>
    </source>
</evidence>
<reference evidence="1 2" key="2">
    <citation type="journal article" date="2022" name="Mol. Ecol. Resour.">
        <title>The genomes of chicory, endive, great burdock and yacon provide insights into Asteraceae paleo-polyploidization history and plant inulin production.</title>
        <authorList>
            <person name="Fan W."/>
            <person name="Wang S."/>
            <person name="Wang H."/>
            <person name="Wang A."/>
            <person name="Jiang F."/>
            <person name="Liu H."/>
            <person name="Zhao H."/>
            <person name="Xu D."/>
            <person name="Zhang Y."/>
        </authorList>
    </citation>
    <scope>NUCLEOTIDE SEQUENCE [LARGE SCALE GENOMIC DNA]</scope>
    <source>
        <strain evidence="2">cv. Niubang</strain>
    </source>
</reference>
<dbReference type="Proteomes" id="UP001055879">
    <property type="component" value="Linkage Group LG08"/>
</dbReference>
<protein>
    <submittedName>
        <fullName evidence="1">Uncharacterized protein</fullName>
    </submittedName>
</protein>
<evidence type="ECO:0000313" key="2">
    <source>
        <dbReference type="Proteomes" id="UP001055879"/>
    </source>
</evidence>
<accession>A0ACB9AAQ6</accession>
<dbReference type="EMBL" id="CM042054">
    <property type="protein sequence ID" value="KAI3707076.1"/>
    <property type="molecule type" value="Genomic_DNA"/>
</dbReference>
<proteinExistence type="predicted"/>
<reference evidence="2" key="1">
    <citation type="journal article" date="2022" name="Mol. Ecol. Resour.">
        <title>The genomes of chicory, endive, great burdock and yacon provide insights into Asteraceae palaeo-polyploidization history and plant inulin production.</title>
        <authorList>
            <person name="Fan W."/>
            <person name="Wang S."/>
            <person name="Wang H."/>
            <person name="Wang A."/>
            <person name="Jiang F."/>
            <person name="Liu H."/>
            <person name="Zhao H."/>
            <person name="Xu D."/>
            <person name="Zhang Y."/>
        </authorList>
    </citation>
    <scope>NUCLEOTIDE SEQUENCE [LARGE SCALE GENOMIC DNA]</scope>
    <source>
        <strain evidence="2">cv. Niubang</strain>
    </source>
</reference>
<comment type="caution">
    <text evidence="1">The sequence shown here is derived from an EMBL/GenBank/DDBJ whole genome shotgun (WGS) entry which is preliminary data.</text>
</comment>
<gene>
    <name evidence="1" type="ORF">L6452_25282</name>
</gene>
<name>A0ACB9AAQ6_ARCLA</name>
<organism evidence="1 2">
    <name type="scientific">Arctium lappa</name>
    <name type="common">Greater burdock</name>
    <name type="synonym">Lappa major</name>
    <dbReference type="NCBI Taxonomy" id="4217"/>
    <lineage>
        <taxon>Eukaryota</taxon>
        <taxon>Viridiplantae</taxon>
        <taxon>Streptophyta</taxon>
        <taxon>Embryophyta</taxon>
        <taxon>Tracheophyta</taxon>
        <taxon>Spermatophyta</taxon>
        <taxon>Magnoliopsida</taxon>
        <taxon>eudicotyledons</taxon>
        <taxon>Gunneridae</taxon>
        <taxon>Pentapetalae</taxon>
        <taxon>asterids</taxon>
        <taxon>campanulids</taxon>
        <taxon>Asterales</taxon>
        <taxon>Asteraceae</taxon>
        <taxon>Carduoideae</taxon>
        <taxon>Cardueae</taxon>
        <taxon>Arctiinae</taxon>
        <taxon>Arctium</taxon>
    </lineage>
</organism>